<keyword evidence="1" id="KW-0479">Metal-binding</keyword>
<dbReference type="PROSITE" id="PS50158">
    <property type="entry name" value="ZF_CCHC"/>
    <property type="match status" value="1"/>
</dbReference>
<feature type="coiled-coil region" evidence="2">
    <location>
        <begin position="61"/>
        <end position="88"/>
    </location>
</feature>
<dbReference type="GO" id="GO:0003676">
    <property type="term" value="F:nucleic acid binding"/>
    <property type="evidence" value="ECO:0007669"/>
    <property type="project" value="InterPro"/>
</dbReference>
<keyword evidence="1" id="KW-0862">Zinc</keyword>
<evidence type="ECO:0000256" key="2">
    <source>
        <dbReference type="SAM" id="Coils"/>
    </source>
</evidence>
<dbReference type="Proteomes" id="UP000466442">
    <property type="component" value="Unassembled WGS sequence"/>
</dbReference>
<accession>A0A8S9WT72</accession>
<dbReference type="AlphaFoldDB" id="A0A8S9WT72"/>
<evidence type="ECO:0000259" key="4">
    <source>
        <dbReference type="PROSITE" id="PS50158"/>
    </source>
</evidence>
<keyword evidence="2" id="KW-0175">Coiled coil</keyword>
<dbReference type="EMBL" id="WIXP02000015">
    <property type="protein sequence ID" value="KAF6199404.1"/>
    <property type="molecule type" value="Genomic_DNA"/>
</dbReference>
<feature type="region of interest" description="Disordered" evidence="3">
    <location>
        <begin position="116"/>
        <end position="137"/>
    </location>
</feature>
<evidence type="ECO:0000256" key="3">
    <source>
        <dbReference type="SAM" id="MobiDB-lite"/>
    </source>
</evidence>
<comment type="caution">
    <text evidence="5">The sequence shown here is derived from an EMBL/GenBank/DDBJ whole genome shotgun (WGS) entry which is preliminary data.</text>
</comment>
<evidence type="ECO:0000313" key="5">
    <source>
        <dbReference type="EMBL" id="KAF6199404.1"/>
    </source>
</evidence>
<organism evidence="5 6">
    <name type="scientific">Apolygus lucorum</name>
    <name type="common">Small green plant bug</name>
    <name type="synonym">Lygocoris lucorum</name>
    <dbReference type="NCBI Taxonomy" id="248454"/>
    <lineage>
        <taxon>Eukaryota</taxon>
        <taxon>Metazoa</taxon>
        <taxon>Ecdysozoa</taxon>
        <taxon>Arthropoda</taxon>
        <taxon>Hexapoda</taxon>
        <taxon>Insecta</taxon>
        <taxon>Pterygota</taxon>
        <taxon>Neoptera</taxon>
        <taxon>Paraneoptera</taxon>
        <taxon>Hemiptera</taxon>
        <taxon>Heteroptera</taxon>
        <taxon>Panheteroptera</taxon>
        <taxon>Cimicomorpha</taxon>
        <taxon>Miridae</taxon>
        <taxon>Mirini</taxon>
        <taxon>Apolygus</taxon>
    </lineage>
</organism>
<protein>
    <recommendedName>
        <fullName evidence="4">CCHC-type domain-containing protein</fullName>
    </recommendedName>
</protein>
<dbReference type="GO" id="GO:0008270">
    <property type="term" value="F:zinc ion binding"/>
    <property type="evidence" value="ECO:0007669"/>
    <property type="project" value="UniProtKB-KW"/>
</dbReference>
<dbReference type="InterPro" id="IPR001878">
    <property type="entry name" value="Znf_CCHC"/>
</dbReference>
<gene>
    <name evidence="5" type="ORF">GE061_007430</name>
</gene>
<evidence type="ECO:0000313" key="6">
    <source>
        <dbReference type="Proteomes" id="UP000466442"/>
    </source>
</evidence>
<evidence type="ECO:0000256" key="1">
    <source>
        <dbReference type="PROSITE-ProRule" id="PRU00047"/>
    </source>
</evidence>
<keyword evidence="1" id="KW-0863">Zinc-finger</keyword>
<name>A0A8S9WT72_APOLU</name>
<sequence length="355" mass="39617">MPSEDVVDVLADMEKVKSSLMALELLETWADQAGRFVDQATSTRLSTTVAKECCKPVTELIKRIAQQMMQMEARVNQLDAALRQATESAAATMTADLKTILMETASRLNSIEAKLDDRTAESSGPEPSISLYSDVTRSKQPKPKTLVVVRPKEGVKDLETADKVRSALQSKIDPVEKEWNIVGVRMRRGKEVVVEAPSRLEAHRMMADVDAGMAGLEAQFLVKKRPKVIVYGVDSQWDDEAILKALRAQNMEDIDYDEFKQNTAIIRRNRKAQTGTKTNDVVLEVAPKIFDGQRCCLRCGMEGHKIADCKLEEDKLICNVCKDAGKDATHAIVSTNCWAYRRAREQIKSMTDYGC</sequence>
<keyword evidence="6" id="KW-1185">Reference proteome</keyword>
<reference evidence="5" key="1">
    <citation type="journal article" date="2021" name="Mol. Ecol. Resour.">
        <title>Apolygus lucorum genome provides insights into omnivorousness and mesophyll feeding.</title>
        <authorList>
            <person name="Liu Y."/>
            <person name="Liu H."/>
            <person name="Wang H."/>
            <person name="Huang T."/>
            <person name="Liu B."/>
            <person name="Yang B."/>
            <person name="Yin L."/>
            <person name="Li B."/>
            <person name="Zhang Y."/>
            <person name="Zhang S."/>
            <person name="Jiang F."/>
            <person name="Zhang X."/>
            <person name="Ren Y."/>
            <person name="Wang B."/>
            <person name="Wang S."/>
            <person name="Lu Y."/>
            <person name="Wu K."/>
            <person name="Fan W."/>
            <person name="Wang G."/>
        </authorList>
    </citation>
    <scope>NUCLEOTIDE SEQUENCE</scope>
    <source>
        <strain evidence="5">12Hb</strain>
    </source>
</reference>
<proteinExistence type="predicted"/>
<dbReference type="OrthoDB" id="6615185at2759"/>
<feature type="domain" description="CCHC-type" evidence="4">
    <location>
        <begin position="296"/>
        <end position="310"/>
    </location>
</feature>